<dbReference type="InterPro" id="IPR051346">
    <property type="entry name" value="OTU_Deubiquitinase"/>
</dbReference>
<dbReference type="GO" id="GO:0006508">
    <property type="term" value="P:proteolysis"/>
    <property type="evidence" value="ECO:0007669"/>
    <property type="project" value="UniProtKB-KW"/>
</dbReference>
<evidence type="ECO:0000259" key="9">
    <source>
        <dbReference type="Pfam" id="PF12340"/>
    </source>
</evidence>
<evidence type="ECO:0000256" key="1">
    <source>
        <dbReference type="ARBA" id="ARBA00000707"/>
    </source>
</evidence>
<protein>
    <recommendedName>
        <fullName evidence="2">ubiquitinyl hydrolase 1</fullName>
        <ecNumber evidence="2">3.4.19.12</ecNumber>
    </recommendedName>
</protein>
<dbReference type="Pfam" id="PF12340">
    <property type="entry name" value="DUF3638"/>
    <property type="match status" value="1"/>
</dbReference>
<organism evidence="12 13">
    <name type="scientific">Fusarium coffeatum</name>
    <dbReference type="NCBI Taxonomy" id="231269"/>
    <lineage>
        <taxon>Eukaryota</taxon>
        <taxon>Fungi</taxon>
        <taxon>Dikarya</taxon>
        <taxon>Ascomycota</taxon>
        <taxon>Pezizomycotina</taxon>
        <taxon>Sordariomycetes</taxon>
        <taxon>Hypocreomycetidae</taxon>
        <taxon>Hypocreales</taxon>
        <taxon>Nectriaceae</taxon>
        <taxon>Fusarium</taxon>
        <taxon>Fusarium incarnatum-equiseti species complex</taxon>
    </lineage>
</organism>
<evidence type="ECO:0000256" key="8">
    <source>
        <dbReference type="SAM" id="MobiDB-lite"/>
    </source>
</evidence>
<comment type="catalytic activity">
    <reaction evidence="1">
        <text>Thiol-dependent hydrolysis of ester, thioester, amide, peptide and isopeptide bonds formed by the C-terminal Gly of ubiquitin (a 76-residue protein attached to proteins as an intracellular targeting signal).</text>
        <dbReference type="EC" id="3.4.19.12"/>
    </reaction>
</comment>
<evidence type="ECO:0000256" key="2">
    <source>
        <dbReference type="ARBA" id="ARBA00012759"/>
    </source>
</evidence>
<dbReference type="Pfam" id="PF12359">
    <property type="entry name" value="DUF3645"/>
    <property type="match status" value="1"/>
</dbReference>
<evidence type="ECO:0000256" key="3">
    <source>
        <dbReference type="ARBA" id="ARBA00022670"/>
    </source>
</evidence>
<feature type="coiled-coil region" evidence="7">
    <location>
        <begin position="568"/>
        <end position="595"/>
    </location>
</feature>
<feature type="compositionally biased region" description="Basic and acidic residues" evidence="8">
    <location>
        <begin position="2815"/>
        <end position="2828"/>
    </location>
</feature>
<feature type="compositionally biased region" description="Acidic residues" evidence="8">
    <location>
        <begin position="2800"/>
        <end position="2814"/>
    </location>
</feature>
<dbReference type="GO" id="GO:0004843">
    <property type="term" value="F:cysteine-type deubiquitinase activity"/>
    <property type="evidence" value="ECO:0007669"/>
    <property type="project" value="UniProtKB-EC"/>
</dbReference>
<reference evidence="12 13" key="1">
    <citation type="submission" date="2018-06" db="EMBL/GenBank/DDBJ databases">
        <title>Fusarium incarnatum-equiseti species complex species 28.</title>
        <authorList>
            <person name="Gardiner D.M."/>
        </authorList>
    </citation>
    <scope>NUCLEOTIDE SEQUENCE [LARGE SCALE GENOMIC DNA]</scope>
    <source>
        <strain evidence="12 13">FIESC_28</strain>
    </source>
</reference>
<dbReference type="PANTHER" id="PTHR13367:SF34">
    <property type="match status" value="1"/>
</dbReference>
<dbReference type="Proteomes" id="UP000253153">
    <property type="component" value="Unassembled WGS sequence"/>
</dbReference>
<evidence type="ECO:0000256" key="4">
    <source>
        <dbReference type="ARBA" id="ARBA00022786"/>
    </source>
</evidence>
<keyword evidence="3" id="KW-0645">Protease</keyword>
<feature type="domain" description="DUF3645" evidence="10">
    <location>
        <begin position="2374"/>
        <end position="2407"/>
    </location>
</feature>
<keyword evidence="6" id="KW-0788">Thiol protease</keyword>
<keyword evidence="4" id="KW-0833">Ubl conjugation pathway</keyword>
<dbReference type="InterPro" id="IPR022099">
    <property type="entry name" value="DUF3638"/>
</dbReference>
<dbReference type="Pfam" id="PF20255">
    <property type="entry name" value="DUF6606"/>
    <property type="match status" value="1"/>
</dbReference>
<dbReference type="OrthoDB" id="3182339at2759"/>
<comment type="caution">
    <text evidence="12">The sequence shown here is derived from an EMBL/GenBank/DDBJ whole genome shotgun (WGS) entry which is preliminary data.</text>
</comment>
<keyword evidence="5" id="KW-0378">Hydrolase</keyword>
<keyword evidence="13" id="KW-1185">Reference proteome</keyword>
<feature type="domain" description="DUF3638" evidence="9">
    <location>
        <begin position="2030"/>
        <end position="2248"/>
    </location>
</feature>
<evidence type="ECO:0000256" key="7">
    <source>
        <dbReference type="SAM" id="Coils"/>
    </source>
</evidence>
<dbReference type="InterPro" id="IPR022105">
    <property type="entry name" value="DUF3645"/>
</dbReference>
<gene>
    <name evidence="12" type="ORF">FIESC28_03095</name>
</gene>
<dbReference type="EMBL" id="QKXC01000063">
    <property type="protein sequence ID" value="RBR24096.1"/>
    <property type="molecule type" value="Genomic_DNA"/>
</dbReference>
<evidence type="ECO:0000313" key="12">
    <source>
        <dbReference type="EMBL" id="RBR24096.1"/>
    </source>
</evidence>
<dbReference type="PANTHER" id="PTHR13367">
    <property type="entry name" value="UBIQUITIN THIOESTERASE"/>
    <property type="match status" value="1"/>
</dbReference>
<dbReference type="RefSeq" id="XP_031018687.1">
    <property type="nucleotide sequence ID" value="XM_031157244.1"/>
</dbReference>
<accession>A0A366S5Y6</accession>
<evidence type="ECO:0000259" key="11">
    <source>
        <dbReference type="Pfam" id="PF20255"/>
    </source>
</evidence>
<evidence type="ECO:0000256" key="6">
    <source>
        <dbReference type="ARBA" id="ARBA00022807"/>
    </source>
</evidence>
<keyword evidence="7" id="KW-0175">Coiled coil</keyword>
<feature type="domain" description="DUF6606" evidence="11">
    <location>
        <begin position="14"/>
        <end position="282"/>
    </location>
</feature>
<feature type="region of interest" description="Disordered" evidence="8">
    <location>
        <begin position="2796"/>
        <end position="2828"/>
    </location>
</feature>
<name>A0A366S5Y6_9HYPO</name>
<sequence>MANTSPSDDQFAYIFRHVFLPAKLPGHDDTSGASESFLIGLVLQSLEQFFMKVESVEKTTIAACISMIKNMIVARDMDGYLGHVGLRESLRMVSADDPFSLFHINAQNAGLLIRRTDDSFCFETFELSPSNESIMSTKGRLVRQFPASATKMSAAVFGNSEFQEVLANTLVKMAKQTVAEVQQKTRKAKQEQAEDRDTADPRIVTELLTSIIRGVGKSITVEGVCKNTREEVMWSRSKLPWRRSPVWLLVRVGLHLTMNRLADGSDDVYKKFMIFFMAQVLHIANSKVAQSEVLHIMMIKLSRRICKLHNPQDGPWLKEVNSVVSTASVCLHQRWADIRKCLQKPLDLEKLSKIKMEDNLRFSVPEVDRFVATIIDLKRTPQNAIFEPSSNVFTLKTEKLPLVTTNFHKDYTSFALAMFETWIRDHLSQWMKAHIEQESCCEELQQALYSYHNTASGWYSSRPEGASRMLLTIGELWVAIDNAATHRYPMLLEYQTEVPTDVWQALLIHSKDNMTRLHRLESHLLERKRTAALYGRPSIFRSYGETSSFSVKYFAGSSKLQAKKIQIEQSASQRRQAKIQEFRRLEREYDDMMTRSDRMACNSVSVHSFDLEYDEHISSRCNRCCLQQKAKGLRISVHEWPLPDGVLEAQSTVFELEIPRPFSIWRDVTFFLIEDVLAFRSVENRPEFSYPLSSYQGLAPWFVPGGNRVQLLSGAKPQVVTHWKQKSIERSTEADVCLNNGLIYQYYDRDREIFISSHRPSFKVSDQCTFQLPDRAKVLKRFLTRTWAQPNGQTPNEVIASQSDCPDYMSLSEFKALATLPFGHRIQWMSILVQLAMPTIDLNRPETTIFLLQMSMQVGPYGAVEVERPTHRELFEMEFGHKMLISLTQFVSRVKESWESHTSLCSLMILTTRLLTMADPTLSNPIQELLSNCRKISYDWLICLIEKVQETKDDVRRAEFLSIVVTVALVCAESFNTDDEMLSHILADSRQAAILVEISIIIYNNSSLASNRVDHLQNIMFDRFLHTMHRACPILVREAVVCNNDCLDIAIKRRWPAFHRSSKWRLSPSSFYWMKTTSGHLQVHLSVLTGELLVDGCPLSRLPREYVRHENYQKLFGSMVLDVAPSDLPGMRFCATKMFCGFKVHFGIQGLSGNQNHGNLLVQLHKGSSVLDLIPPRHMRDLLPHHFVDNFIHWYRRATGTIEFCDIEDPWVTNKPTNWYLRRDGGGWKLDQCTNVILMPPTSHLAQTIATIMSPIEAPLRIHHLYGVEEKVLNIQIPGLQLDFFLKSGESIIQSKQFRNMIIDDDQSLGTLIGLASKLILRNIEDPSIRTVIIPEGKVEHRPTAQECTEDHVRVIIVHGTAHRVQPYKIDNALRRLVADDKIETKLFLAYIHALTSFFIPDPFIHRTGAEEALRILASAQIRAPCVLSNGAHERLSLISNLCPDRTFYPSHRRVMQTVEWSPSLSYISQDGRFHTLTQQILAKSHEVSFLYPGHEVLDLPRNISTDLVERAINRNARDHVTGFGAEDFTPTHDTVYLGRDRGQHSVRAVRASDMAFRVHHGHYGLLQPVMPGLTLYLYELLQKATVSSMQVVVPKTRLFYDSRWLQEPEAFLSSEWCQLHCTFQREQEWLNNFELMVWTATMSYSEKYDPQIVQALLALGSSPSVTSSPLPPETTFDLAKGYGVQIQELERLAGIWVTVFERSPEVYLPPLAYEKHKSTLNRRKQVYYDNKTQAIADFRHYLNSQWPCKSPTTPTRAQTKICTYINVEEVMSSVRPKWKEWYENLQFKRYLDTLVSRLKLLPIAAVAAVRAAPGIPPRHSGRRASGFVSITDLFSGPAPRFDRLPALDRSGMIQITTKKDEDASNKLVKIIETLDSSVNLKFEHRYLSELRDSISSLYRHADTELNGKESIRRPGIFEQYLTHCESQVMDMYKVLVTMTLQSTKRVSNVEVPKTVQSILEKSGFVPRVAPVLFLQQLRSSQWVSLPEAWRSAIVSYGLAITAVQQARRLVQFQSSPADLLRELKNVGNETWDPQSYPDWLLLECESGIMIRDTQQYIARQMIDPPDRQNAVMQLNMGEGKSTVIVPIVATALADGSKLVRVIVAKPQAKQMHQMLVSKLSGLLDRPVYLLPFSRDIRMNACRAQVIRLLIEDCIKEGGVLMVQPEQLLSFQLMELECQLSESKETAGKLMETRLFLDQSSRDIVDESDENFSVKFELIYTIGQQRPIEHSPDRWLIIQNVLGLLANIGRDAKGEFAHSLEYDDRVGERFPRMRFLEPEAEKEILKRVANSICETGLVGLPVARQPQRMRTAIFRYITRWELASEDSQMVEQSTFWDETTKGHILLLRGLFAGGILAFAFGQKRWRVNYGVDPHREKKTKLAVPYRAKDNPTPRSEFSHPDVVITLTCLSYYYSGLGHEALFSTFRLLVRSDNAKAEYQDWVKTAPALPDSFRNLEGVNLQDRDQCVTKIFPSIQYSKATIDYYLCHLVFAKESREFPHKLSASGWDLGKRKDNPTTGFSGTNDSRYVLPLGMAQLDLPEQKHTNALVLEYLLRPENSIALTPRKTKGATLDSQMLLQMVSGMSPEARVILDVGAQVIDLNNLEFSKRWLACYGGRADTQAVVCFSDHDEIIVVDRYGKVEELRTSPFAEQLDQCLVFLDEAHTRGTDLRLPTYYRAAVTLGTALTKDRLVQVSDVICWSIKETCLDLRKAIPLWVTQGARFSGHQVLWKQKVPKEKGSSWARGFLEDEALSLNERYRPCSGQAGLSSLWARLDGPTIDKLKARCDSFGLTKLHTSSLQEEQERELSPETEQEQQIERPPKVEPENHDLAQPLKTWVSDGYFPGETDVFRPAFTTLADTSAARHFDVNGFPRNIWVTRDFATTVRGSFGQSDDTDLFQRSVQWILTGSTKSGTHNLVVASPYEIEELLPLIKGSSNVALHLYAPRINLGFQPLDHLRLYCVSGNMIQSTIPKDSITFLNLFAGQVYLNSFQDYITLCDSLGLAWTAVDDSVCLGPDGFIHPNVVGALVNRSGFSKSPVQFLKVLMEKIRQNCGTIIRTDLGKIFEGVILLEDDFEGRNLALCAAMSLCI</sequence>
<dbReference type="EC" id="3.4.19.12" evidence="2"/>
<dbReference type="GeneID" id="41992540"/>
<proteinExistence type="predicted"/>
<evidence type="ECO:0000256" key="5">
    <source>
        <dbReference type="ARBA" id="ARBA00022801"/>
    </source>
</evidence>
<evidence type="ECO:0000313" key="13">
    <source>
        <dbReference type="Proteomes" id="UP000253153"/>
    </source>
</evidence>
<dbReference type="InterPro" id="IPR046541">
    <property type="entry name" value="DUF6606"/>
</dbReference>
<evidence type="ECO:0000259" key="10">
    <source>
        <dbReference type="Pfam" id="PF12359"/>
    </source>
</evidence>